<reference evidence="2" key="1">
    <citation type="journal article" date="2012" name="Science">
        <title>The Paleozoic origin of enzymatic lignin decomposition reconstructed from 31 fungal genomes.</title>
        <authorList>
            <person name="Floudas D."/>
            <person name="Binder M."/>
            <person name="Riley R."/>
            <person name="Barry K."/>
            <person name="Blanchette R.A."/>
            <person name="Henrissat B."/>
            <person name="Martinez A.T."/>
            <person name="Otillar R."/>
            <person name="Spatafora J.W."/>
            <person name="Yadav J.S."/>
            <person name="Aerts A."/>
            <person name="Benoit I."/>
            <person name="Boyd A."/>
            <person name="Carlson A."/>
            <person name="Copeland A."/>
            <person name="Coutinho P.M."/>
            <person name="de Vries R.P."/>
            <person name="Ferreira P."/>
            <person name="Findley K."/>
            <person name="Foster B."/>
            <person name="Gaskell J."/>
            <person name="Glotzer D."/>
            <person name="Gorecki P."/>
            <person name="Heitman J."/>
            <person name="Hesse C."/>
            <person name="Hori C."/>
            <person name="Igarashi K."/>
            <person name="Jurgens J.A."/>
            <person name="Kallen N."/>
            <person name="Kersten P."/>
            <person name="Kohler A."/>
            <person name="Kuees U."/>
            <person name="Kumar T.K.A."/>
            <person name="Kuo A."/>
            <person name="LaButti K."/>
            <person name="Larrondo L.F."/>
            <person name="Lindquist E."/>
            <person name="Ling A."/>
            <person name="Lombard V."/>
            <person name="Lucas S."/>
            <person name="Lundell T."/>
            <person name="Martin R."/>
            <person name="McLaughlin D.J."/>
            <person name="Morgenstern I."/>
            <person name="Morin E."/>
            <person name="Murat C."/>
            <person name="Nagy L.G."/>
            <person name="Nolan M."/>
            <person name="Ohm R.A."/>
            <person name="Patyshakuliyeva A."/>
            <person name="Rokas A."/>
            <person name="Ruiz-Duenas F.J."/>
            <person name="Sabat G."/>
            <person name="Salamov A."/>
            <person name="Samejima M."/>
            <person name="Schmutz J."/>
            <person name="Slot J.C."/>
            <person name="St John F."/>
            <person name="Stenlid J."/>
            <person name="Sun H."/>
            <person name="Sun S."/>
            <person name="Syed K."/>
            <person name="Tsang A."/>
            <person name="Wiebenga A."/>
            <person name="Young D."/>
            <person name="Pisabarro A."/>
            <person name="Eastwood D.C."/>
            <person name="Martin F."/>
            <person name="Cullen D."/>
            <person name="Grigoriev I.V."/>
            <person name="Hibbett D.S."/>
        </authorList>
    </citation>
    <scope>NUCLEOTIDE SEQUENCE [LARGE SCALE GENOMIC DNA]</scope>
    <source>
        <strain evidence="2">TFB10046</strain>
    </source>
</reference>
<gene>
    <name evidence="1" type="ORF">AURDEDRAFT_178433</name>
</gene>
<sequence>MARITTSTRKEIPLRVHGLDFLTAGSASCIEETTPSSSPLGSTSDLAEPSWHTHRDKLDWDGAPAWLPRPVCDIRRLHARIDISTDRQLALAVSGEDDRKLSLALFDRKRGAVPGLLYFLRAFIGETAGADQNAKLPNTMRALFTWVQLRPYLLRKIVSSSMKDANVLEMAQWRRVLRRFTYDSEWATCAEALGLDLGSERSDGIAPSCLGASAAVVWRWPLPTHASASPFDWDTGRVPCDQDLDICLPQWFSNCGTLFDVVAAGEPQPRPENHRASVPGVNCGATADCWATYVCTLDLLSDDNVYIIVSTPSDRMVGLAAVLVEWWDYELGRKIFLPRETDALVVLGGERLLRRSTQWRDASGASVQPSRRVWPATHKDEAGETRWLSGCRRIRELSERRALEADTRARAANAAQCTPPTGRFYQSFSEFLEAQRGKATFEGHVLPSYMNGASTWLSDTWTAFLLYDIGELDFRHALLFLDLRVRLSHPQIAPLYEDDAVTRFKKVLSCWGTGGLSPDYREHNWLASPDAGDRLKGLRNFAALMRSWPRTEDMLPSMAELDELEPRSIDCANLRSAERRIWATYMQMHWDYTRSTPLLPFIRPELPPELDTQDV</sequence>
<dbReference type="AlphaFoldDB" id="J0WL60"/>
<dbReference type="InParanoid" id="J0WL60"/>
<evidence type="ECO:0000313" key="2">
    <source>
        <dbReference type="Proteomes" id="UP000006514"/>
    </source>
</evidence>
<dbReference type="OrthoDB" id="2634326at2759"/>
<proteinExistence type="predicted"/>
<accession>J0WL60</accession>
<organism evidence="1 2">
    <name type="scientific">Auricularia subglabra (strain TFB-10046 / SS5)</name>
    <name type="common">White-rot fungus</name>
    <name type="synonym">Auricularia delicata (strain TFB10046)</name>
    <dbReference type="NCBI Taxonomy" id="717982"/>
    <lineage>
        <taxon>Eukaryota</taxon>
        <taxon>Fungi</taxon>
        <taxon>Dikarya</taxon>
        <taxon>Basidiomycota</taxon>
        <taxon>Agaricomycotina</taxon>
        <taxon>Agaricomycetes</taxon>
        <taxon>Auriculariales</taxon>
        <taxon>Auriculariaceae</taxon>
        <taxon>Auricularia</taxon>
    </lineage>
</organism>
<dbReference type="Proteomes" id="UP000006514">
    <property type="component" value="Unassembled WGS sequence"/>
</dbReference>
<keyword evidence="2" id="KW-1185">Reference proteome</keyword>
<protein>
    <submittedName>
        <fullName evidence="1">Uncharacterized protein</fullName>
    </submittedName>
</protein>
<name>J0WL60_AURST</name>
<dbReference type="KEGG" id="adl:AURDEDRAFT_178433"/>
<dbReference type="EMBL" id="JH688920">
    <property type="protein sequence ID" value="EJD32490.1"/>
    <property type="molecule type" value="Genomic_DNA"/>
</dbReference>
<evidence type="ECO:0000313" key="1">
    <source>
        <dbReference type="EMBL" id="EJD32490.1"/>
    </source>
</evidence>